<keyword evidence="5 11" id="KW-0472">Membrane</keyword>
<proteinExistence type="inferred from homology"/>
<dbReference type="SUPFAM" id="SSF49503">
    <property type="entry name" value="Cupredoxins"/>
    <property type="match status" value="1"/>
</dbReference>
<evidence type="ECO:0000256" key="11">
    <source>
        <dbReference type="SAM" id="Phobius"/>
    </source>
</evidence>
<evidence type="ECO:0000256" key="2">
    <source>
        <dbReference type="ARBA" id="ARBA00022475"/>
    </source>
</evidence>
<evidence type="ECO:0000256" key="1">
    <source>
        <dbReference type="ARBA" id="ARBA00004609"/>
    </source>
</evidence>
<keyword evidence="2" id="KW-1003">Cell membrane</keyword>
<dbReference type="CDD" id="cd11019">
    <property type="entry name" value="OsENODL1_like"/>
    <property type="match status" value="1"/>
</dbReference>
<feature type="transmembrane region" description="Helical" evidence="11">
    <location>
        <begin position="171"/>
        <end position="189"/>
    </location>
</feature>
<sequence>MASVSVHNLGFIISVIMVSRFAVLVRSYQFQVGWTKPPANQTHSYNDWSTKNSFHIGDSLHFRYQRDSVLVVNSKGYESCNASNPISKFDDGDTVFELDRYGLFYFISGESGHCEAGQKMVVRVMLTPSGSAVSVPSNENGSKGNESDGGDGWDAFSWGPPPRNSTVNLPLSSYLLTALGVVVAILYLLM</sequence>
<dbReference type="InterPro" id="IPR008972">
    <property type="entry name" value="Cupredoxin"/>
</dbReference>
<keyword evidence="14" id="KW-1185">Reference proteome</keyword>
<keyword evidence="6" id="KW-1015">Disulfide bond</keyword>
<evidence type="ECO:0000256" key="7">
    <source>
        <dbReference type="ARBA" id="ARBA00023180"/>
    </source>
</evidence>
<feature type="domain" description="Phytocyanin" evidence="12">
    <location>
        <begin position="28"/>
        <end position="126"/>
    </location>
</feature>
<organism evidence="13 14">
    <name type="scientific">Hevea brasiliensis</name>
    <name type="common">Para rubber tree</name>
    <name type="synonym">Siphonia brasiliensis</name>
    <dbReference type="NCBI Taxonomy" id="3981"/>
    <lineage>
        <taxon>Eukaryota</taxon>
        <taxon>Viridiplantae</taxon>
        <taxon>Streptophyta</taxon>
        <taxon>Embryophyta</taxon>
        <taxon>Tracheophyta</taxon>
        <taxon>Spermatophyta</taxon>
        <taxon>Magnoliopsida</taxon>
        <taxon>eudicotyledons</taxon>
        <taxon>Gunneridae</taxon>
        <taxon>Pentapetalae</taxon>
        <taxon>rosids</taxon>
        <taxon>fabids</taxon>
        <taxon>Malpighiales</taxon>
        <taxon>Euphorbiaceae</taxon>
        <taxon>Crotonoideae</taxon>
        <taxon>Micrandreae</taxon>
        <taxon>Hevea</taxon>
    </lineage>
</organism>
<dbReference type="Gene3D" id="2.60.40.420">
    <property type="entry name" value="Cupredoxins - blue copper proteins"/>
    <property type="match status" value="1"/>
</dbReference>
<dbReference type="InterPro" id="IPR041846">
    <property type="entry name" value="ENL_dom"/>
</dbReference>
<dbReference type="InterPro" id="IPR039391">
    <property type="entry name" value="Phytocyanin-like"/>
</dbReference>
<evidence type="ECO:0000256" key="9">
    <source>
        <dbReference type="ARBA" id="ARBA00035011"/>
    </source>
</evidence>
<comment type="subcellular location">
    <subcellularLocation>
        <location evidence="1">Cell membrane</location>
        <topology evidence="1">Lipid-anchor</topology>
        <topology evidence="1">GPI-anchor</topology>
    </subcellularLocation>
</comment>
<evidence type="ECO:0000256" key="8">
    <source>
        <dbReference type="ARBA" id="ARBA00023288"/>
    </source>
</evidence>
<comment type="similarity">
    <text evidence="9">Belongs to the early nodulin-like (ENODL) family.</text>
</comment>
<comment type="caution">
    <text evidence="13">The sequence shown here is derived from an EMBL/GenBank/DDBJ whole genome shotgun (WGS) entry which is preliminary data.</text>
</comment>
<dbReference type="PANTHER" id="PTHR33021">
    <property type="entry name" value="BLUE COPPER PROTEIN"/>
    <property type="match status" value="1"/>
</dbReference>
<evidence type="ECO:0000256" key="5">
    <source>
        <dbReference type="ARBA" id="ARBA00023136"/>
    </source>
</evidence>
<dbReference type="EMBL" id="JARPOI010000015">
    <property type="protein sequence ID" value="KAJ9153947.1"/>
    <property type="molecule type" value="Genomic_DNA"/>
</dbReference>
<accession>A0ABQ9KZH6</accession>
<dbReference type="Proteomes" id="UP001174677">
    <property type="component" value="Chromosome 15"/>
</dbReference>
<keyword evidence="11" id="KW-1133">Transmembrane helix</keyword>
<evidence type="ECO:0000259" key="12">
    <source>
        <dbReference type="PROSITE" id="PS51485"/>
    </source>
</evidence>
<gene>
    <name evidence="13" type="ORF">P3X46_027333</name>
</gene>
<feature type="region of interest" description="Disordered" evidence="10">
    <location>
        <begin position="131"/>
        <end position="155"/>
    </location>
</feature>
<evidence type="ECO:0000313" key="14">
    <source>
        <dbReference type="Proteomes" id="UP001174677"/>
    </source>
</evidence>
<feature type="transmembrane region" description="Helical" evidence="11">
    <location>
        <begin position="6"/>
        <end position="25"/>
    </location>
</feature>
<protein>
    <recommendedName>
        <fullName evidence="12">Phytocyanin domain-containing protein</fullName>
    </recommendedName>
</protein>
<evidence type="ECO:0000256" key="4">
    <source>
        <dbReference type="ARBA" id="ARBA00022729"/>
    </source>
</evidence>
<evidence type="ECO:0000256" key="3">
    <source>
        <dbReference type="ARBA" id="ARBA00022622"/>
    </source>
</evidence>
<dbReference type="InterPro" id="IPR003245">
    <property type="entry name" value="Phytocyanin_dom"/>
</dbReference>
<reference evidence="13 14" key="1">
    <citation type="journal article" date="2023" name="Plant Biotechnol. J.">
        <title>Chromosome-level wild Hevea brasiliensis genome provides new tools for genomic-assisted breeding and valuable loci to elevate rubber yield.</title>
        <authorList>
            <person name="Cheng H."/>
            <person name="Song X."/>
            <person name="Hu Y."/>
            <person name="Wu T."/>
            <person name="Yang Q."/>
            <person name="An Z."/>
            <person name="Feng S."/>
            <person name="Deng Z."/>
            <person name="Wu W."/>
            <person name="Zeng X."/>
            <person name="Tu M."/>
            <person name="Wang X."/>
            <person name="Huang H."/>
        </authorList>
    </citation>
    <scope>NUCLEOTIDE SEQUENCE [LARGE SCALE GENOMIC DNA]</scope>
    <source>
        <strain evidence="13">MT/VB/25A 57/8</strain>
    </source>
</reference>
<feature type="compositionally biased region" description="Polar residues" evidence="10">
    <location>
        <begin position="131"/>
        <end position="144"/>
    </location>
</feature>
<name>A0ABQ9KZH6_HEVBR</name>
<evidence type="ECO:0000256" key="10">
    <source>
        <dbReference type="SAM" id="MobiDB-lite"/>
    </source>
</evidence>
<keyword evidence="8" id="KW-0449">Lipoprotein</keyword>
<evidence type="ECO:0000256" key="6">
    <source>
        <dbReference type="ARBA" id="ARBA00023157"/>
    </source>
</evidence>
<dbReference type="PANTHER" id="PTHR33021:SF14">
    <property type="entry name" value="OS01G0272700 PROTEIN"/>
    <property type="match status" value="1"/>
</dbReference>
<keyword evidence="7" id="KW-0325">Glycoprotein</keyword>
<keyword evidence="3" id="KW-0336">GPI-anchor</keyword>
<evidence type="ECO:0000313" key="13">
    <source>
        <dbReference type="EMBL" id="KAJ9153947.1"/>
    </source>
</evidence>
<keyword evidence="4" id="KW-0732">Signal</keyword>
<keyword evidence="11" id="KW-0812">Transmembrane</keyword>
<dbReference type="Pfam" id="PF02298">
    <property type="entry name" value="Cu_bind_like"/>
    <property type="match status" value="1"/>
</dbReference>
<dbReference type="PROSITE" id="PS51485">
    <property type="entry name" value="PHYTOCYANIN"/>
    <property type="match status" value="1"/>
</dbReference>